<dbReference type="InterPro" id="IPR003772">
    <property type="entry name" value="YceD"/>
</dbReference>
<dbReference type="eggNOG" id="COG1399">
    <property type="taxonomic scope" value="Bacteria"/>
</dbReference>
<name>Q6MLJ3_BDEBA</name>
<sequence length="217" mass="24419">MTNRFKLTTNFRSPITMHCGPREAFWGTRGVSMKIKLTEVPEEGRAYHWTTQTGEANAVLADIVGKNVYDAEFFIKPLNSKDFELTGKIKTKSPEVCSRCGNDFNLPVNERFHEILIPKREQPRASKYSKVNHVSDLPEGGPEVSEYENMVFDMSEFLHEVVALAAPFNPACPEIGEDGKPSDCRIPESGQGLIYNEQMPVEKPQNPFAALKNLKLN</sequence>
<dbReference type="EMBL" id="BX842651">
    <property type="protein sequence ID" value="CAE79864.1"/>
    <property type="molecule type" value="Genomic_DNA"/>
</dbReference>
<organism evidence="1 2">
    <name type="scientific">Bdellovibrio bacteriovorus (strain ATCC 15356 / DSM 50701 / NCIMB 9529 / HD100)</name>
    <dbReference type="NCBI Taxonomy" id="264462"/>
    <lineage>
        <taxon>Bacteria</taxon>
        <taxon>Pseudomonadati</taxon>
        <taxon>Bdellovibrionota</taxon>
        <taxon>Bdellovibrionia</taxon>
        <taxon>Bdellovibrionales</taxon>
        <taxon>Pseudobdellovibrionaceae</taxon>
        <taxon>Bdellovibrio</taxon>
    </lineage>
</organism>
<dbReference type="AlphaFoldDB" id="Q6MLJ3"/>
<reference evidence="1 2" key="1">
    <citation type="journal article" date="2004" name="Science">
        <title>A predator unmasked: life cycle of Bdellovibrio bacteriovorus from a genomic perspective.</title>
        <authorList>
            <person name="Rendulic S."/>
            <person name="Jagtap P."/>
            <person name="Rosinus A."/>
            <person name="Eppinger M."/>
            <person name="Baar C."/>
            <person name="Lanz C."/>
            <person name="Keller H."/>
            <person name="Lambert C."/>
            <person name="Evans K.J."/>
            <person name="Goesmann A."/>
            <person name="Meyer F."/>
            <person name="Sockett R.E."/>
            <person name="Schuster S.C."/>
        </authorList>
    </citation>
    <scope>NUCLEOTIDE SEQUENCE [LARGE SCALE GENOMIC DNA]</scope>
    <source>
        <strain evidence="2">ATCC 15356 / DSM 50701 / NCIMB 9529 / HD100</strain>
    </source>
</reference>
<dbReference type="HOGENOM" id="CLU_1270246_0_0_7"/>
<protein>
    <recommendedName>
        <fullName evidence="3">DUF177 domain-containing protein</fullName>
    </recommendedName>
</protein>
<dbReference type="STRING" id="264462.Bd2016"/>
<gene>
    <name evidence="1" type="ordered locus">Bd2016</name>
</gene>
<dbReference type="Pfam" id="PF02620">
    <property type="entry name" value="YceD"/>
    <property type="match status" value="1"/>
</dbReference>
<evidence type="ECO:0000313" key="1">
    <source>
        <dbReference type="EMBL" id="CAE79864.1"/>
    </source>
</evidence>
<evidence type="ECO:0008006" key="3">
    <source>
        <dbReference type="Google" id="ProtNLM"/>
    </source>
</evidence>
<proteinExistence type="predicted"/>
<dbReference type="Proteomes" id="UP000008080">
    <property type="component" value="Chromosome"/>
</dbReference>
<evidence type="ECO:0000313" key="2">
    <source>
        <dbReference type="Proteomes" id="UP000008080"/>
    </source>
</evidence>
<dbReference type="KEGG" id="bba:Bd2016"/>
<keyword evidence="2" id="KW-1185">Reference proteome</keyword>
<accession>Q6MLJ3</accession>